<dbReference type="InterPro" id="IPR058278">
    <property type="entry name" value="DUF7972"/>
</dbReference>
<dbReference type="RefSeq" id="WP_177232628.1">
    <property type="nucleotide sequence ID" value="NZ_FOYT01000002.1"/>
</dbReference>
<reference evidence="3" key="1">
    <citation type="submission" date="2016-10" db="EMBL/GenBank/DDBJ databases">
        <authorList>
            <person name="Varghese N."/>
            <person name="Submissions S."/>
        </authorList>
    </citation>
    <scope>NUCLEOTIDE SEQUENCE [LARGE SCALE GENOMIC DNA]</scope>
    <source>
        <strain evidence="3">CGMCC 1.7736</strain>
    </source>
</reference>
<evidence type="ECO:0000313" key="3">
    <source>
        <dbReference type="Proteomes" id="UP000198531"/>
    </source>
</evidence>
<gene>
    <name evidence="2" type="ORF">SAMN04487947_2837</name>
</gene>
<sequence length="357" mass="38217">MADAEDGREIIDRTYDPSADDDAAVATANTMRERAGESRLKLWILLDANRLVATGVLAGTFFVLLVVTGIALDPPFLSTVASGDVLDTMFSTMASATITGVTLVVTITQVVISQELGPFDDQRARMSGAMDTREYIRELTGLDAAPADPSALLSSLVAAAQVEAANVADATAKIDDEDASEELSSFCDSLSENADVVLDRLHGAQFGTYDLLSAALDFNYGRKVFEVDRLLARHADAIDDPTSAALNDLRDALVMFGPAREHIKTLYFQWALTSLSQLVAYAAVPALLVSLSMLAFVDAATFTGSIAGVNNVVWVTMLALTVSLLPFLLLLSYVLRIATVAKRTLSIGPFVLRDSQR</sequence>
<dbReference type="OrthoDB" id="282512at2157"/>
<protein>
    <submittedName>
        <fullName evidence="2">Uncharacterized protein</fullName>
    </submittedName>
</protein>
<dbReference type="Proteomes" id="UP000198531">
    <property type="component" value="Unassembled WGS sequence"/>
</dbReference>
<name>A0A1I6I449_9EURY</name>
<feature type="transmembrane region" description="Helical" evidence="1">
    <location>
        <begin position="312"/>
        <end position="335"/>
    </location>
</feature>
<dbReference type="EMBL" id="FOYT01000002">
    <property type="protein sequence ID" value="SFR61481.1"/>
    <property type="molecule type" value="Genomic_DNA"/>
</dbReference>
<dbReference type="STRING" id="553469.SAMN04487947_2837"/>
<dbReference type="AlphaFoldDB" id="A0A1I6I449"/>
<keyword evidence="1" id="KW-1133">Transmembrane helix</keyword>
<keyword evidence="1" id="KW-0472">Membrane</keyword>
<organism evidence="2 3">
    <name type="scientific">Halogeometricum rufum</name>
    <dbReference type="NCBI Taxonomy" id="553469"/>
    <lineage>
        <taxon>Archaea</taxon>
        <taxon>Methanobacteriati</taxon>
        <taxon>Methanobacteriota</taxon>
        <taxon>Stenosarchaea group</taxon>
        <taxon>Halobacteria</taxon>
        <taxon>Halobacteriales</taxon>
        <taxon>Haloferacaceae</taxon>
        <taxon>Halogeometricum</taxon>
    </lineage>
</organism>
<keyword evidence="1" id="KW-0812">Transmembrane</keyword>
<accession>A0A1I6I449</accession>
<evidence type="ECO:0000313" key="2">
    <source>
        <dbReference type="EMBL" id="SFR61481.1"/>
    </source>
</evidence>
<feature type="transmembrane region" description="Helical" evidence="1">
    <location>
        <begin position="278"/>
        <end position="300"/>
    </location>
</feature>
<feature type="transmembrane region" description="Helical" evidence="1">
    <location>
        <begin position="51"/>
        <end position="72"/>
    </location>
</feature>
<proteinExistence type="predicted"/>
<dbReference type="Pfam" id="PF25927">
    <property type="entry name" value="DUF7972"/>
    <property type="match status" value="1"/>
</dbReference>
<feature type="transmembrane region" description="Helical" evidence="1">
    <location>
        <begin position="92"/>
        <end position="112"/>
    </location>
</feature>
<evidence type="ECO:0000256" key="1">
    <source>
        <dbReference type="SAM" id="Phobius"/>
    </source>
</evidence>
<keyword evidence="3" id="KW-1185">Reference proteome</keyword>